<dbReference type="PANTHER" id="PTHR43969">
    <property type="entry name" value="GLUTATHIONE S TRANSFERASE D10, ISOFORM A-RELATED"/>
    <property type="match status" value="1"/>
</dbReference>
<dbReference type="Proteomes" id="UP001107558">
    <property type="component" value="Chromosome 4"/>
</dbReference>
<dbReference type="GO" id="GO:0006749">
    <property type="term" value="P:glutathione metabolic process"/>
    <property type="evidence" value="ECO:0007669"/>
    <property type="project" value="TreeGrafter"/>
</dbReference>
<dbReference type="InterPro" id="IPR036249">
    <property type="entry name" value="Thioredoxin-like_sf"/>
</dbReference>
<dbReference type="EMBL" id="JADBJN010000004">
    <property type="protein sequence ID" value="KAG5667755.1"/>
    <property type="molecule type" value="Genomic_DNA"/>
</dbReference>
<dbReference type="GO" id="GO:0004364">
    <property type="term" value="F:glutathione transferase activity"/>
    <property type="evidence" value="ECO:0007669"/>
    <property type="project" value="UniProtKB-EC"/>
</dbReference>
<dbReference type="SFLD" id="SFLDS00019">
    <property type="entry name" value="Glutathione_Transferase_(cytos"/>
    <property type="match status" value="1"/>
</dbReference>
<evidence type="ECO:0000313" key="9">
    <source>
        <dbReference type="EMBL" id="KAG5667755.1"/>
    </source>
</evidence>
<protein>
    <recommendedName>
        <fullName evidence="3">glutathione transferase</fullName>
        <ecNumber evidence="3">2.5.1.18</ecNumber>
    </recommendedName>
    <alternativeName>
        <fullName evidence="5">GST class-theta</fullName>
    </alternativeName>
</protein>
<dbReference type="PANTHER" id="PTHR43969:SF9">
    <property type="entry name" value="GLUTATHIONE S TRANSFERASE D10, ISOFORM A-RELATED"/>
    <property type="match status" value="1"/>
</dbReference>
<organism evidence="9 10">
    <name type="scientific">Polypedilum vanderplanki</name>
    <name type="common">Sleeping chironomid midge</name>
    <dbReference type="NCBI Taxonomy" id="319348"/>
    <lineage>
        <taxon>Eukaryota</taxon>
        <taxon>Metazoa</taxon>
        <taxon>Ecdysozoa</taxon>
        <taxon>Arthropoda</taxon>
        <taxon>Hexapoda</taxon>
        <taxon>Insecta</taxon>
        <taxon>Pterygota</taxon>
        <taxon>Neoptera</taxon>
        <taxon>Endopterygota</taxon>
        <taxon>Diptera</taxon>
        <taxon>Nematocera</taxon>
        <taxon>Chironomoidea</taxon>
        <taxon>Chironomidae</taxon>
        <taxon>Chironominae</taxon>
        <taxon>Polypedilum</taxon>
        <taxon>Polypedilum</taxon>
    </lineage>
</organism>
<dbReference type="SFLD" id="SFLDG01153">
    <property type="entry name" value="Main.4:_Theta-like"/>
    <property type="match status" value="1"/>
</dbReference>
<dbReference type="FunFam" id="3.40.30.10:FF:000208">
    <property type="entry name" value="glutathione S-transferase 1"/>
    <property type="match status" value="1"/>
</dbReference>
<feature type="domain" description="GST C-terminal" evidence="8">
    <location>
        <begin position="91"/>
        <end position="223"/>
    </location>
</feature>
<dbReference type="FunFam" id="1.20.1050.10:FF:000007">
    <property type="entry name" value="Glutathione S-transferase 1-1"/>
    <property type="match status" value="1"/>
</dbReference>
<dbReference type="InterPro" id="IPR010987">
    <property type="entry name" value="Glutathione-S-Trfase_C-like"/>
</dbReference>
<dbReference type="InterPro" id="IPR004045">
    <property type="entry name" value="Glutathione_S-Trfase_N"/>
</dbReference>
<dbReference type="Pfam" id="PF13417">
    <property type="entry name" value="GST_N_3"/>
    <property type="match status" value="1"/>
</dbReference>
<comment type="similarity">
    <text evidence="1">Belongs to the GST superfamily. Theta family.</text>
</comment>
<evidence type="ECO:0000256" key="2">
    <source>
        <dbReference type="ARBA" id="ARBA00011738"/>
    </source>
</evidence>
<keyword evidence="4" id="KW-0808">Transferase</keyword>
<proteinExistence type="inferred from homology"/>
<evidence type="ECO:0000313" key="10">
    <source>
        <dbReference type="Proteomes" id="UP001107558"/>
    </source>
</evidence>
<comment type="catalytic activity">
    <reaction evidence="6">
        <text>RX + glutathione = an S-substituted glutathione + a halide anion + H(+)</text>
        <dbReference type="Rhea" id="RHEA:16437"/>
        <dbReference type="ChEBI" id="CHEBI:15378"/>
        <dbReference type="ChEBI" id="CHEBI:16042"/>
        <dbReference type="ChEBI" id="CHEBI:17792"/>
        <dbReference type="ChEBI" id="CHEBI:57925"/>
        <dbReference type="ChEBI" id="CHEBI:90779"/>
        <dbReference type="EC" id="2.5.1.18"/>
    </reaction>
</comment>
<accession>A0A9J6BE08</accession>
<keyword evidence="10" id="KW-1185">Reference proteome</keyword>
<dbReference type="CDD" id="cd03177">
    <property type="entry name" value="GST_C_Delta_Epsilon"/>
    <property type="match status" value="1"/>
</dbReference>
<feature type="domain" description="GST N-terminal" evidence="7">
    <location>
        <begin position="3"/>
        <end position="84"/>
    </location>
</feature>
<name>A0A9J6BE08_POLVA</name>
<dbReference type="CDD" id="cd03045">
    <property type="entry name" value="GST_N_Delta_Epsilon"/>
    <property type="match status" value="1"/>
</dbReference>
<comment type="subunit">
    <text evidence="2">Homodimer.</text>
</comment>
<dbReference type="Gene3D" id="3.40.30.10">
    <property type="entry name" value="Glutaredoxin"/>
    <property type="match status" value="1"/>
</dbReference>
<dbReference type="InterPro" id="IPR004046">
    <property type="entry name" value="GST_C"/>
</dbReference>
<evidence type="ECO:0000256" key="6">
    <source>
        <dbReference type="ARBA" id="ARBA00047960"/>
    </source>
</evidence>
<evidence type="ECO:0000256" key="5">
    <source>
        <dbReference type="ARBA" id="ARBA00041523"/>
    </source>
</evidence>
<dbReference type="Gene3D" id="1.20.1050.10">
    <property type="match status" value="1"/>
</dbReference>
<comment type="caution">
    <text evidence="9">The sequence shown here is derived from an EMBL/GenBank/DDBJ whole genome shotgun (WGS) entry which is preliminary data.</text>
</comment>
<sequence>MSKVPTFYYHPLSPPVRAVLMTIKELNIDIKLHEIDFLKSEQTSEAFTKINPVQTIPVLVDDDLIICDSHAICLYLIEKFGKNDKLYPKDNLFLRTVINDRLFFDASFLFPRGCNIYMLIVNDGCAVIPEENIEQMHRGYRIVENYLLNSKWIASNDQMTLADIAIFAWMECYTQLITIEVYPQLTAWLNEMRKLPYYEEANKKGAEFQFNCIKSALEKNKHTQ</sequence>
<dbReference type="Pfam" id="PF00043">
    <property type="entry name" value="GST_C"/>
    <property type="match status" value="1"/>
</dbReference>
<dbReference type="InterPro" id="IPR036282">
    <property type="entry name" value="Glutathione-S-Trfase_C_sf"/>
</dbReference>
<evidence type="ECO:0000259" key="8">
    <source>
        <dbReference type="PROSITE" id="PS50405"/>
    </source>
</evidence>
<dbReference type="PROSITE" id="PS50404">
    <property type="entry name" value="GST_NTER"/>
    <property type="match status" value="1"/>
</dbReference>
<dbReference type="OrthoDB" id="2309723at2759"/>
<evidence type="ECO:0000256" key="3">
    <source>
        <dbReference type="ARBA" id="ARBA00012452"/>
    </source>
</evidence>
<reference evidence="9" key="1">
    <citation type="submission" date="2021-03" db="EMBL/GenBank/DDBJ databases">
        <title>Chromosome level genome of the anhydrobiotic midge Polypedilum vanderplanki.</title>
        <authorList>
            <person name="Yoshida Y."/>
            <person name="Kikawada T."/>
            <person name="Gusev O."/>
        </authorList>
    </citation>
    <scope>NUCLEOTIDE SEQUENCE</scope>
    <source>
        <strain evidence="9">NIAS01</strain>
        <tissue evidence="9">Whole body or cell culture</tissue>
    </source>
</reference>
<evidence type="ECO:0000259" key="7">
    <source>
        <dbReference type="PROSITE" id="PS50404"/>
    </source>
</evidence>
<dbReference type="AlphaFoldDB" id="A0A9J6BE08"/>
<evidence type="ECO:0000256" key="4">
    <source>
        <dbReference type="ARBA" id="ARBA00022679"/>
    </source>
</evidence>
<evidence type="ECO:0000256" key="1">
    <source>
        <dbReference type="ARBA" id="ARBA00009899"/>
    </source>
</evidence>
<dbReference type="InterPro" id="IPR040079">
    <property type="entry name" value="Glutathione_S-Trfase"/>
</dbReference>
<dbReference type="PROSITE" id="PS50405">
    <property type="entry name" value="GST_CTER"/>
    <property type="match status" value="1"/>
</dbReference>
<dbReference type="EC" id="2.5.1.18" evidence="3"/>
<dbReference type="SUPFAM" id="SSF52833">
    <property type="entry name" value="Thioredoxin-like"/>
    <property type="match status" value="1"/>
</dbReference>
<gene>
    <name evidence="9" type="ORF">PVAND_015725</name>
</gene>
<dbReference type="SFLD" id="SFLDG00358">
    <property type="entry name" value="Main_(cytGST)"/>
    <property type="match status" value="1"/>
</dbReference>
<dbReference type="SUPFAM" id="SSF47616">
    <property type="entry name" value="GST C-terminal domain-like"/>
    <property type="match status" value="1"/>
</dbReference>